<organism evidence="1 2">
    <name type="scientific">Virgibacillus pantothenticus</name>
    <dbReference type="NCBI Taxonomy" id="1473"/>
    <lineage>
        <taxon>Bacteria</taxon>
        <taxon>Bacillati</taxon>
        <taxon>Bacillota</taxon>
        <taxon>Bacilli</taxon>
        <taxon>Bacillales</taxon>
        <taxon>Bacillaceae</taxon>
        <taxon>Virgibacillus</taxon>
    </lineage>
</organism>
<dbReference type="GeneID" id="66872047"/>
<protein>
    <submittedName>
        <fullName evidence="1">Uncharacterized protein</fullName>
    </submittedName>
</protein>
<keyword evidence="2" id="KW-1185">Reference proteome</keyword>
<gene>
    <name evidence="1" type="ORF">AFK71_10770</name>
</gene>
<dbReference type="Proteomes" id="UP000036780">
    <property type="component" value="Unassembled WGS sequence"/>
</dbReference>
<dbReference type="RefSeq" id="WP_050351538.1">
    <property type="nucleotide sequence ID" value="NZ_CP073011.1"/>
</dbReference>
<comment type="caution">
    <text evidence="1">The sequence shown here is derived from an EMBL/GenBank/DDBJ whole genome shotgun (WGS) entry which is preliminary data.</text>
</comment>
<evidence type="ECO:0000313" key="2">
    <source>
        <dbReference type="Proteomes" id="UP000036780"/>
    </source>
</evidence>
<name>A0A0L0QLC2_VIRPA</name>
<proteinExistence type="predicted"/>
<dbReference type="PATRIC" id="fig|1473.5.peg.673"/>
<sequence>MSDEDFSFVKQKEFIDDLFADLLKRYTLPEIYEMDILELLRLTNKKTTKKKESKKTDSLFAAFGK</sequence>
<dbReference type="EMBL" id="LGTO01000007">
    <property type="protein sequence ID" value="KNE19038.1"/>
    <property type="molecule type" value="Genomic_DNA"/>
</dbReference>
<accession>A0A0L0QLC2</accession>
<reference evidence="2" key="1">
    <citation type="submission" date="2015-07" db="EMBL/GenBank/DDBJ databases">
        <title>Fjat-10053 dsm26.</title>
        <authorList>
            <person name="Liu B."/>
            <person name="Wang J."/>
            <person name="Zhu Y."/>
            <person name="Liu G."/>
            <person name="Chen Q."/>
            <person name="Chen Z."/>
            <person name="Lan J."/>
            <person name="Che J."/>
            <person name="Ge C."/>
            <person name="Shi H."/>
            <person name="Pan Z."/>
            <person name="Liu X."/>
        </authorList>
    </citation>
    <scope>NUCLEOTIDE SEQUENCE [LARGE SCALE GENOMIC DNA]</scope>
    <source>
        <strain evidence="2">DSM 26</strain>
    </source>
</reference>
<evidence type="ECO:0000313" key="1">
    <source>
        <dbReference type="EMBL" id="KNE19038.1"/>
    </source>
</evidence>
<dbReference type="AlphaFoldDB" id="A0A0L0QLC2"/>